<dbReference type="PROSITE" id="PS50017">
    <property type="entry name" value="DEATH_DOMAIN"/>
    <property type="match status" value="1"/>
</dbReference>
<dbReference type="InterPro" id="IPR000488">
    <property type="entry name" value="Death_dom"/>
</dbReference>
<name>A0A3L8PUS9_9GAMM</name>
<proteinExistence type="predicted"/>
<dbReference type="RefSeq" id="WP_121840340.1">
    <property type="nucleotide sequence ID" value="NZ_ML014827.1"/>
</dbReference>
<dbReference type="SUPFAM" id="SSF47986">
    <property type="entry name" value="DEATH domain"/>
    <property type="match status" value="1"/>
</dbReference>
<organism evidence="2 3">
    <name type="scientific">Parashewanella curva</name>
    <dbReference type="NCBI Taxonomy" id="2338552"/>
    <lineage>
        <taxon>Bacteria</taxon>
        <taxon>Pseudomonadati</taxon>
        <taxon>Pseudomonadota</taxon>
        <taxon>Gammaproteobacteria</taxon>
        <taxon>Alteromonadales</taxon>
        <taxon>Shewanellaceae</taxon>
        <taxon>Parashewanella</taxon>
    </lineage>
</organism>
<sequence>MLKFEGDQEDILIYKKICPPTSVNETMDLGNQIKPTYFHFANLVKLLKPEACQWKQIGTFLRIRNYKLQAIDDEGSRLAPKLTRVLLEWVQMEGACVETLQTALKQSQ</sequence>
<reference evidence="2 3" key="1">
    <citation type="submission" date="2018-09" db="EMBL/GenBank/DDBJ databases">
        <title>Phylogeny of the Shewanellaceae, and recommendation for two new genera, Pseudoshewanella and Parashewanella.</title>
        <authorList>
            <person name="Wang G."/>
        </authorList>
    </citation>
    <scope>NUCLEOTIDE SEQUENCE [LARGE SCALE GENOMIC DNA]</scope>
    <source>
        <strain evidence="2 3">C51</strain>
    </source>
</reference>
<dbReference type="InterPro" id="IPR011029">
    <property type="entry name" value="DEATH-like_dom_sf"/>
</dbReference>
<accession>A0A3L8PUS9</accession>
<evidence type="ECO:0000313" key="3">
    <source>
        <dbReference type="Proteomes" id="UP000281474"/>
    </source>
</evidence>
<keyword evidence="3" id="KW-1185">Reference proteome</keyword>
<dbReference type="AlphaFoldDB" id="A0A3L8PUS9"/>
<protein>
    <recommendedName>
        <fullName evidence="1">Death domain-containing protein</fullName>
    </recommendedName>
</protein>
<evidence type="ECO:0000259" key="1">
    <source>
        <dbReference type="PROSITE" id="PS50017"/>
    </source>
</evidence>
<feature type="domain" description="Death" evidence="1">
    <location>
        <begin position="53"/>
        <end position="108"/>
    </location>
</feature>
<evidence type="ECO:0000313" key="2">
    <source>
        <dbReference type="EMBL" id="RLV58333.1"/>
    </source>
</evidence>
<dbReference type="GO" id="GO:0007165">
    <property type="term" value="P:signal transduction"/>
    <property type="evidence" value="ECO:0007669"/>
    <property type="project" value="InterPro"/>
</dbReference>
<dbReference type="EMBL" id="QZEI01000078">
    <property type="protein sequence ID" value="RLV58333.1"/>
    <property type="molecule type" value="Genomic_DNA"/>
</dbReference>
<dbReference type="Gene3D" id="1.10.533.10">
    <property type="entry name" value="Death Domain, Fas"/>
    <property type="match status" value="1"/>
</dbReference>
<dbReference type="Proteomes" id="UP000281474">
    <property type="component" value="Unassembled WGS sequence"/>
</dbReference>
<comment type="caution">
    <text evidence="2">The sequence shown here is derived from an EMBL/GenBank/DDBJ whole genome shotgun (WGS) entry which is preliminary data.</text>
</comment>
<gene>
    <name evidence="2" type="ORF">D5018_17795</name>
</gene>